<feature type="compositionally biased region" description="Low complexity" evidence="1">
    <location>
        <begin position="369"/>
        <end position="389"/>
    </location>
</feature>
<reference evidence="3" key="1">
    <citation type="submission" date="2022-11" db="EMBL/GenBank/DDBJ databases">
        <title>Biodiversity and phylogenetic relationships of bacteria.</title>
        <authorList>
            <person name="Machado R.A.R."/>
            <person name="Bhat A."/>
            <person name="Loulou A."/>
            <person name="Kallel S."/>
        </authorList>
    </citation>
    <scope>NUCLEOTIDE SEQUENCE</scope>
    <source>
        <strain evidence="3">K-TC2</strain>
    </source>
</reference>
<feature type="compositionally biased region" description="Acidic residues" evidence="1">
    <location>
        <begin position="180"/>
        <end position="191"/>
    </location>
</feature>
<feature type="compositionally biased region" description="Pro residues" evidence="1">
    <location>
        <begin position="331"/>
        <end position="340"/>
    </location>
</feature>
<gene>
    <name evidence="3" type="ORF">OSH07_10960</name>
</gene>
<evidence type="ECO:0000313" key="3">
    <source>
        <dbReference type="EMBL" id="MCX5569711.1"/>
    </source>
</evidence>
<feature type="compositionally biased region" description="Pro residues" evidence="1">
    <location>
        <begin position="405"/>
        <end position="433"/>
    </location>
</feature>
<feature type="region of interest" description="Disordered" evidence="1">
    <location>
        <begin position="179"/>
        <end position="203"/>
    </location>
</feature>
<dbReference type="RefSeq" id="WP_266338686.1">
    <property type="nucleotide sequence ID" value="NZ_JAPKNK010000004.1"/>
</dbReference>
<feature type="compositionally biased region" description="Pro residues" evidence="1">
    <location>
        <begin position="359"/>
        <end position="368"/>
    </location>
</feature>
<feature type="domain" description="NYN" evidence="2">
    <location>
        <begin position="8"/>
        <end position="164"/>
    </location>
</feature>
<dbReference type="AlphaFoldDB" id="A0A9X3E0X2"/>
<feature type="region of interest" description="Disordered" evidence="1">
    <location>
        <begin position="649"/>
        <end position="708"/>
    </location>
</feature>
<feature type="compositionally biased region" description="Low complexity" evidence="1">
    <location>
        <begin position="434"/>
        <end position="456"/>
    </location>
</feature>
<feature type="compositionally biased region" description="Low complexity" evidence="1">
    <location>
        <begin position="656"/>
        <end position="670"/>
    </location>
</feature>
<protein>
    <submittedName>
        <fullName evidence="3">NYN domain-containing protein</fullName>
    </submittedName>
</protein>
<feature type="compositionally biased region" description="Low complexity" evidence="1">
    <location>
        <begin position="570"/>
        <end position="580"/>
    </location>
</feature>
<dbReference type="Pfam" id="PF01936">
    <property type="entry name" value="NYN"/>
    <property type="match status" value="1"/>
</dbReference>
<accession>A0A9X3E0X2</accession>
<feature type="compositionally biased region" description="Low complexity" evidence="1">
    <location>
        <begin position="493"/>
        <end position="516"/>
    </location>
</feature>
<feature type="region of interest" description="Disordered" evidence="1">
    <location>
        <begin position="327"/>
        <end position="634"/>
    </location>
</feature>
<sequence length="726" mass="76970">MTAPIKSVLFVDYDSLYLSLRARDPGMARRFALRPGVWLEAIEAGLLQEPRGEETARRRILMRRCYADPKLLGKARAAFTGQGFQIVDCPPLPGRERNSAEIHMVLDTIDALAHQTGFEEFILLSADSDLTPVIFRLRSYNRATSIYTTLTTSAGYRAIADGAIDEQALIALLAPTADAETPEATEDAEEENAQRPNGGERDGLAGLARRIHQATNVPLFAPRVYGELFRALTREVAENGYHFQTTAENVAARLSANGRNASRRQIAFVVKGLALKGHVFSTSDSPEKLAEAFKEQVLYLARNAGVEIDEGMETLISTWIVGRETGNAPAALPPPTPAPVQAPTQIAAAPAPAERPAQRPIPSPPPMSVAPSIAVAPQAPTAQPAWARPSAPQPDVAHFQVQPPATQPPIPAAPVFAPQPAPTPSVSPAPVSPSPVSASRLSAQPLAQPAAPQAAPREARPISLQPISATMQPPARPIQVRAIVEPVPEPGDEATAAAAPVEKAPRPVVQPAAPVVATPPSPPQAVLRTEVKVEAPAPAPEPAPRRSQVDPESLLAEISSPQPTARSNIAPPRARVARPAQPEPVEEPASRPAQPRPAAPRSGTVNPIAVRPPARRSAAPATAEDEIDPRDPIESSILAAIAQAVDVLVDDGSQTEAQAPAEAEPRQPQRSTPPRAQTRAPARIAAQPEPAASPQNLLQEVPDDGDIGDEIQRILAAYSQNRKPGR</sequence>
<organism evidence="3 4">
    <name type="scientific">Kaistia nematophila</name>
    <dbReference type="NCBI Taxonomy" id="2994654"/>
    <lineage>
        <taxon>Bacteria</taxon>
        <taxon>Pseudomonadati</taxon>
        <taxon>Pseudomonadota</taxon>
        <taxon>Alphaproteobacteria</taxon>
        <taxon>Hyphomicrobiales</taxon>
        <taxon>Kaistiaceae</taxon>
        <taxon>Kaistia</taxon>
    </lineage>
</organism>
<dbReference type="EMBL" id="JAPKNK010000004">
    <property type="protein sequence ID" value="MCX5569711.1"/>
    <property type="molecule type" value="Genomic_DNA"/>
</dbReference>
<dbReference type="Gene3D" id="3.40.50.1010">
    <property type="entry name" value="5'-nuclease"/>
    <property type="match status" value="1"/>
</dbReference>
<feature type="compositionally biased region" description="Low complexity" evidence="1">
    <location>
        <begin position="609"/>
        <end position="622"/>
    </location>
</feature>
<evidence type="ECO:0000256" key="1">
    <source>
        <dbReference type="SAM" id="MobiDB-lite"/>
    </source>
</evidence>
<evidence type="ECO:0000259" key="2">
    <source>
        <dbReference type="Pfam" id="PF01936"/>
    </source>
</evidence>
<keyword evidence="4" id="KW-1185">Reference proteome</keyword>
<feature type="compositionally biased region" description="Low complexity" evidence="1">
    <location>
        <begin position="341"/>
        <end position="358"/>
    </location>
</feature>
<evidence type="ECO:0000313" key="4">
    <source>
        <dbReference type="Proteomes" id="UP001144805"/>
    </source>
</evidence>
<dbReference type="InterPro" id="IPR021139">
    <property type="entry name" value="NYN"/>
</dbReference>
<proteinExistence type="predicted"/>
<dbReference type="Proteomes" id="UP001144805">
    <property type="component" value="Unassembled WGS sequence"/>
</dbReference>
<dbReference type="GO" id="GO:0004540">
    <property type="term" value="F:RNA nuclease activity"/>
    <property type="evidence" value="ECO:0007669"/>
    <property type="project" value="InterPro"/>
</dbReference>
<comment type="caution">
    <text evidence="3">The sequence shown here is derived from an EMBL/GenBank/DDBJ whole genome shotgun (WGS) entry which is preliminary data.</text>
</comment>
<name>A0A9X3E0X2_9HYPH</name>